<evidence type="ECO:0000256" key="3">
    <source>
        <dbReference type="ARBA" id="ARBA00022679"/>
    </source>
</evidence>
<dbReference type="FunFam" id="3.40.50.150:FF:000054">
    <property type="entry name" value="Catechol O-methyltransferase"/>
    <property type="match status" value="1"/>
</dbReference>
<comment type="function">
    <text evidence="10">Catalyzes the O-methylation, and thereby the inactivation, of catecholamine neurotransmitters and catechol hormones.</text>
</comment>
<feature type="binding site" evidence="12">
    <location>
        <position position="246"/>
    </location>
    <ligand>
        <name>substrate</name>
    </ligand>
</feature>
<feature type="transmembrane region" description="Helical" evidence="14">
    <location>
        <begin position="6"/>
        <end position="27"/>
    </location>
</feature>
<keyword evidence="4 10" id="KW-0949">S-adenosyl-L-methionine</keyword>
<dbReference type="AlphaFoldDB" id="A0A974E1A8"/>
<feature type="binding site" evidence="11">
    <location>
        <position position="89"/>
    </location>
    <ligand>
        <name>S-adenosyl-L-methionine</name>
        <dbReference type="ChEBI" id="CHEBI:59789"/>
    </ligand>
</feature>
<dbReference type="InterPro" id="IPR029063">
    <property type="entry name" value="SAM-dependent_MTases_sf"/>
</dbReference>
<dbReference type="GO" id="GO:0042424">
    <property type="term" value="P:catecholamine catabolic process"/>
    <property type="evidence" value="ECO:0007669"/>
    <property type="project" value="UniProtKB-UniRule"/>
</dbReference>
<evidence type="ECO:0000256" key="5">
    <source>
        <dbReference type="ARBA" id="ARBA00022723"/>
    </source>
</evidence>
<dbReference type="PIRSF" id="PIRSF037177">
    <property type="entry name" value="Catechol_O-mtfrase_euk"/>
    <property type="match status" value="1"/>
</dbReference>
<keyword evidence="14" id="KW-0472">Membrane</keyword>
<evidence type="ECO:0000256" key="11">
    <source>
        <dbReference type="PIRSR" id="PIRSR037177-1"/>
    </source>
</evidence>
<feature type="binding site" evidence="13">
    <location>
        <position position="216"/>
    </location>
    <ligand>
        <name>Mg(2+)</name>
        <dbReference type="ChEBI" id="CHEBI:18420"/>
    </ligand>
</feature>
<name>A0A974E1A8_XENLA</name>
<comment type="cofactor">
    <cofactor evidence="10 13">
        <name>Mg(2+)</name>
        <dbReference type="ChEBI" id="CHEBI:18420"/>
    </cofactor>
    <text evidence="10 13">Binds 1 Mg(2+) ion per subunit.</text>
</comment>
<proteinExistence type="inferred from homology"/>
<keyword evidence="14" id="KW-0812">Transmembrane</keyword>
<dbReference type="OMA" id="VEITRCV"/>
<keyword evidence="3 10" id="KW-0808">Transferase</keyword>
<dbReference type="InterPro" id="IPR002935">
    <property type="entry name" value="SAM_O-MeTrfase"/>
</dbReference>
<dbReference type="GO" id="GO:0030424">
    <property type="term" value="C:axon"/>
    <property type="evidence" value="ECO:0007669"/>
    <property type="project" value="TreeGrafter"/>
</dbReference>
<evidence type="ECO:0000256" key="10">
    <source>
        <dbReference type="PIRNR" id="PIRNR037177"/>
    </source>
</evidence>
<keyword evidence="14" id="KW-1133">Transmembrane helix</keyword>
<feature type="binding site" evidence="11">
    <location>
        <position position="188"/>
    </location>
    <ligand>
        <name>S-adenosyl-L-methionine</name>
        <dbReference type="ChEBI" id="CHEBI:59789"/>
    </ligand>
</feature>
<sequence>MVDVPTVVLSSAGTLCVATLLFTLYNWRRAHIKMALSLSYQAIKNILLCKSKEQRILDFVLKNAISGDPKSVIDNVDKYCSQKEWSMNVGDEKGVILDNIVKETNPSTLLELGTYCGYSAIRICRSLKPGARFFTVEFNPAYAAVAKQMIEFAGLKDKVQVLEGSTSDIIPQLKKKYEVETLDFVFVDHWKDKYKPDTQLLEKCNLLRKGSVVLADNVIVPGAPDFLEYVRNCGKYDCTNFPSFLEYMDEKDALEKAVFRG</sequence>
<dbReference type="PANTHER" id="PTHR43836">
    <property type="entry name" value="CATECHOL O-METHYLTRANSFERASE 1-RELATED"/>
    <property type="match status" value="1"/>
</dbReference>
<evidence type="ECO:0000256" key="2">
    <source>
        <dbReference type="ARBA" id="ARBA00022603"/>
    </source>
</evidence>
<dbReference type="GO" id="GO:0042417">
    <property type="term" value="P:dopamine metabolic process"/>
    <property type="evidence" value="ECO:0007669"/>
    <property type="project" value="UniProtKB-UniRule"/>
</dbReference>
<keyword evidence="6 10" id="KW-0460">Magnesium</keyword>
<dbReference type="Pfam" id="PF01596">
    <property type="entry name" value="Methyltransf_3"/>
    <property type="match status" value="1"/>
</dbReference>
<dbReference type="OrthoDB" id="186626at2759"/>
<feature type="binding site" evidence="11">
    <location>
        <position position="119"/>
    </location>
    <ligand>
        <name>S-adenosyl-L-methionine</name>
        <dbReference type="ChEBI" id="CHEBI:59789"/>
    </ligand>
</feature>
<keyword evidence="7 10" id="KW-0531">Neurotransmitter degradation</keyword>
<protein>
    <recommendedName>
        <fullName evidence="1 10">Catechol O-methyltransferase</fullName>
        <ecNumber evidence="1 10">2.1.1.6</ecNumber>
    </recommendedName>
</protein>
<dbReference type="EC" id="2.1.1.6" evidence="1 10"/>
<dbReference type="GO" id="GO:0032502">
    <property type="term" value="P:developmental process"/>
    <property type="evidence" value="ECO:0007669"/>
    <property type="project" value="UniProtKB-UniRule"/>
</dbReference>
<feature type="binding site" evidence="11">
    <location>
        <position position="137"/>
    </location>
    <ligand>
        <name>S-adenosyl-L-methionine</name>
        <dbReference type="ChEBI" id="CHEBI:59789"/>
    </ligand>
</feature>
<dbReference type="CDD" id="cd02440">
    <property type="entry name" value="AdoMet_MTases"/>
    <property type="match status" value="1"/>
</dbReference>
<dbReference type="GO" id="GO:0032259">
    <property type="term" value="P:methylation"/>
    <property type="evidence" value="ECO:0007669"/>
    <property type="project" value="UniProtKB-UniRule"/>
</dbReference>
<reference evidence="16" key="1">
    <citation type="journal article" date="2016" name="Nature">
        <title>Genome evolution in the allotetraploid frog Xenopus laevis.</title>
        <authorList>
            <person name="Session A.M."/>
            <person name="Uno Y."/>
            <person name="Kwon T."/>
            <person name="Chapman J.A."/>
            <person name="Toyoda A."/>
            <person name="Takahashi S."/>
            <person name="Fukui A."/>
            <person name="Hikosaka A."/>
            <person name="Suzuki A."/>
            <person name="Kondo M."/>
            <person name="van Heeringen S.J."/>
            <person name="Quigley I."/>
            <person name="Heinz S."/>
            <person name="Ogino H."/>
            <person name="Ochi H."/>
            <person name="Hellsten U."/>
            <person name="Lyons J.B."/>
            <person name="Simakov O."/>
            <person name="Putnam N."/>
            <person name="Stites J."/>
            <person name="Kuroki Y."/>
            <person name="Tanaka T."/>
            <person name="Michiue T."/>
            <person name="Watanabe M."/>
            <person name="Bogdanovic O."/>
            <person name="Lister R."/>
            <person name="Georgiou G."/>
            <person name="Paranjpe S.S."/>
            <person name="van Kruijsbergen I."/>
            <person name="Shu S."/>
            <person name="Carlson J."/>
            <person name="Kinoshita T."/>
            <person name="Ohta Y."/>
            <person name="Mawaribuchi S."/>
            <person name="Jenkins J."/>
            <person name="Grimwood J."/>
            <person name="Schmutz J."/>
            <person name="Mitros T."/>
            <person name="Mozaffari S.V."/>
            <person name="Suzuki Y."/>
            <person name="Haramoto Y."/>
            <person name="Yamamoto T.S."/>
            <person name="Takagi C."/>
            <person name="Heald R."/>
            <person name="Miller K."/>
            <person name="Haudenschild C."/>
            <person name="Kitzman J."/>
            <person name="Nakayama T."/>
            <person name="Izutsu Y."/>
            <person name="Robert J."/>
            <person name="Fortriede J."/>
            <person name="Burns K."/>
            <person name="Lotay V."/>
            <person name="Karimi K."/>
            <person name="Yasuoka Y."/>
            <person name="Dichmann D.S."/>
            <person name="Flajnik M.F."/>
            <person name="Houston D.W."/>
            <person name="Shendure J."/>
            <person name="DuPasquier L."/>
            <person name="Vize P.D."/>
            <person name="Zorn A.M."/>
            <person name="Ito M."/>
            <person name="Marcotte E.M."/>
            <person name="Wallingford J.B."/>
            <person name="Ito Y."/>
            <person name="Asashima M."/>
            <person name="Ueno N."/>
            <person name="Matsuda Y."/>
            <person name="Veenstra G.J."/>
            <person name="Fujiyama A."/>
            <person name="Harland R.M."/>
            <person name="Taira M."/>
            <person name="Rokhsar D.S."/>
        </authorList>
    </citation>
    <scope>NUCLEOTIDE SEQUENCE [LARGE SCALE GENOMIC DNA]</scope>
    <source>
        <strain evidence="16">J</strain>
    </source>
</reference>
<evidence type="ECO:0000256" key="13">
    <source>
        <dbReference type="PIRSR" id="PIRSR037177-3"/>
    </source>
</evidence>
<evidence type="ECO:0000256" key="6">
    <source>
        <dbReference type="ARBA" id="ARBA00022842"/>
    </source>
</evidence>
<evidence type="ECO:0000256" key="14">
    <source>
        <dbReference type="SAM" id="Phobius"/>
    </source>
</evidence>
<evidence type="ECO:0000256" key="12">
    <source>
        <dbReference type="PIRSR" id="PIRSR037177-2"/>
    </source>
</evidence>
<dbReference type="SUPFAM" id="SSF53335">
    <property type="entry name" value="S-adenosyl-L-methionine-dependent methyltransferases"/>
    <property type="match status" value="1"/>
</dbReference>
<keyword evidence="5 10" id="KW-0479">Metal-binding</keyword>
<gene>
    <name evidence="15" type="ORF">XELAEV_18007704mg</name>
</gene>
<dbReference type="Gene3D" id="3.40.50.150">
    <property type="entry name" value="Vaccinia Virus protein VP39"/>
    <property type="match status" value="1"/>
</dbReference>
<comment type="catalytic activity">
    <reaction evidence="10">
        <text>a catechol + S-adenosyl-L-methionine = a guaiacol + S-adenosyl-L-homocysteine + H(+)</text>
        <dbReference type="Rhea" id="RHEA:17877"/>
        <dbReference type="ChEBI" id="CHEBI:15378"/>
        <dbReference type="ChEBI" id="CHEBI:33566"/>
        <dbReference type="ChEBI" id="CHEBI:57856"/>
        <dbReference type="ChEBI" id="CHEBI:59789"/>
        <dbReference type="ChEBI" id="CHEBI:134251"/>
        <dbReference type="EC" id="2.1.1.6"/>
    </reaction>
</comment>
<feature type="binding site" evidence="13">
    <location>
        <position position="188"/>
    </location>
    <ligand>
        <name>Mg(2+)</name>
        <dbReference type="ChEBI" id="CHEBI:18420"/>
    </ligand>
</feature>
<dbReference type="GO" id="GO:0016206">
    <property type="term" value="F:catechol O-methyltransferase activity"/>
    <property type="evidence" value="ECO:0007669"/>
    <property type="project" value="UniProtKB-UniRule"/>
</dbReference>
<dbReference type="Proteomes" id="UP000694892">
    <property type="component" value="Chromosome 1L"/>
</dbReference>
<evidence type="ECO:0000256" key="7">
    <source>
        <dbReference type="ARBA" id="ARBA00022867"/>
    </source>
</evidence>
<comment type="similarity">
    <text evidence="9 10">Belongs to the class I-like SAM-binding methyltransferase superfamily. Cation-dependent O-methyltransferase family.</text>
</comment>
<evidence type="ECO:0000256" key="4">
    <source>
        <dbReference type="ARBA" id="ARBA00022691"/>
    </source>
</evidence>
<organism evidence="15 16">
    <name type="scientific">Xenopus laevis</name>
    <name type="common">African clawed frog</name>
    <dbReference type="NCBI Taxonomy" id="8355"/>
    <lineage>
        <taxon>Eukaryota</taxon>
        <taxon>Metazoa</taxon>
        <taxon>Chordata</taxon>
        <taxon>Craniata</taxon>
        <taxon>Vertebrata</taxon>
        <taxon>Euteleostomi</taxon>
        <taxon>Amphibia</taxon>
        <taxon>Batrachia</taxon>
        <taxon>Anura</taxon>
        <taxon>Pipoidea</taxon>
        <taxon>Pipidae</taxon>
        <taxon>Xenopodinae</taxon>
        <taxon>Xenopus</taxon>
        <taxon>Xenopus</taxon>
    </lineage>
</organism>
<evidence type="ECO:0000313" key="16">
    <source>
        <dbReference type="Proteomes" id="UP000694892"/>
    </source>
</evidence>
<dbReference type="EMBL" id="CM004466">
    <property type="protein sequence ID" value="OCU01925.1"/>
    <property type="molecule type" value="Genomic_DNA"/>
</dbReference>
<accession>A0A974E1A8</accession>
<dbReference type="PROSITE" id="PS51682">
    <property type="entry name" value="SAM_OMT_I"/>
    <property type="match status" value="1"/>
</dbReference>
<keyword evidence="8 10" id="KW-0128">Catecholamine metabolism</keyword>
<dbReference type="GO" id="GO:0000287">
    <property type="term" value="F:magnesium ion binding"/>
    <property type="evidence" value="ECO:0007669"/>
    <property type="project" value="UniProtKB-UniRule"/>
</dbReference>
<feature type="binding site" evidence="12">
    <location>
        <position position="191"/>
    </location>
    <ligand>
        <name>substrate</name>
    </ligand>
</feature>
<keyword evidence="2 10" id="KW-0489">Methyltransferase</keyword>
<evidence type="ECO:0000256" key="8">
    <source>
        <dbReference type="ARBA" id="ARBA00022939"/>
    </source>
</evidence>
<feature type="binding site" evidence="13">
    <location>
        <position position="217"/>
    </location>
    <ligand>
        <name>Mg(2+)</name>
        <dbReference type="ChEBI" id="CHEBI:18420"/>
    </ligand>
</feature>
<evidence type="ECO:0000313" key="15">
    <source>
        <dbReference type="EMBL" id="OCU01925.1"/>
    </source>
</evidence>
<evidence type="ECO:0000256" key="1">
    <source>
        <dbReference type="ARBA" id="ARBA00012880"/>
    </source>
</evidence>
<dbReference type="GO" id="GO:0030425">
    <property type="term" value="C:dendrite"/>
    <property type="evidence" value="ECO:0007669"/>
    <property type="project" value="TreeGrafter"/>
</dbReference>
<evidence type="ECO:0000256" key="9">
    <source>
        <dbReference type="ARBA" id="ARBA00023453"/>
    </source>
</evidence>
<feature type="binding site" evidence="12">
    <location>
        <position position="217"/>
    </location>
    <ligand>
        <name>substrate</name>
    </ligand>
</feature>
<dbReference type="PANTHER" id="PTHR43836:SF3">
    <property type="entry name" value="CATECHOL O-METHYLTRANSFERASE"/>
    <property type="match status" value="1"/>
</dbReference>
<dbReference type="InterPro" id="IPR017128">
    <property type="entry name" value="Catechol_O-MeTrfase_euk"/>
</dbReference>
<dbReference type="GO" id="GO:0016020">
    <property type="term" value="C:membrane"/>
    <property type="evidence" value="ECO:0007669"/>
    <property type="project" value="TreeGrafter"/>
</dbReference>